<organism evidence="6">
    <name type="scientific">Sediminibacterium sp. KACHI17</name>
    <dbReference type="NCBI Taxonomy" id="1751071"/>
    <lineage>
        <taxon>Bacteria</taxon>
        <taxon>Pseudomonadati</taxon>
        <taxon>Bacteroidota</taxon>
        <taxon>Chitinophagia</taxon>
        <taxon>Chitinophagales</taxon>
        <taxon>Chitinophagaceae</taxon>
        <taxon>Sediminibacterium</taxon>
    </lineage>
</organism>
<gene>
    <name evidence="6" type="ORF">KACHI17_23740</name>
</gene>
<feature type="transmembrane region" description="Helical" evidence="5">
    <location>
        <begin position="354"/>
        <end position="376"/>
    </location>
</feature>
<feature type="transmembrane region" description="Helical" evidence="5">
    <location>
        <begin position="192"/>
        <end position="213"/>
    </location>
</feature>
<protein>
    <submittedName>
        <fullName evidence="6">Amino acid permease</fullName>
    </submittedName>
</protein>
<keyword evidence="2 5" id="KW-0812">Transmembrane</keyword>
<evidence type="ECO:0000256" key="3">
    <source>
        <dbReference type="ARBA" id="ARBA00022989"/>
    </source>
</evidence>
<feature type="transmembrane region" description="Helical" evidence="5">
    <location>
        <begin position="329"/>
        <end position="348"/>
    </location>
</feature>
<feature type="transmembrane region" description="Helical" evidence="5">
    <location>
        <begin position="396"/>
        <end position="414"/>
    </location>
</feature>
<feature type="transmembrane region" description="Helical" evidence="5">
    <location>
        <begin position="84"/>
        <end position="107"/>
    </location>
</feature>
<sequence>MQGNQKLNLFSFTMIVVGLVIGMGIFRTAATSAKDAIEPSVYFTAWILGGFVALCGALTYAEIGSRYPVTGGYYKVFSYAYHPSIAFAINCIILISNAASLSAVALIGSGYITKLFPGFDWNDTHKALISCVAIIFFYGINLMGLRMSSRAQNILMLIKIGMIVVLILALFFPHDSSTAVTVSNAVTSTGESMSWIQSLGISLIAVSFTYGGYQQTINFGNEVNQPAKNIPRGIFIGIAIIIGLYLLVNLSYYTIVGFDQMKGEREIAYVVMEKTFGARGADIFSFFLFFGVLAYVNALLMSNPRVMYAMSQERTLPAFFSRQNPKNQVFTISLTVFAAMCIVILFFAQTFDKILNFTIFLDCFGMVASSATIFILRKRTKHLDGTGIFKMKLYPIMPLIFMSAYLFVGISIALQTPDTALVGLAVLGGFMLIYFLTSKFRTTNPEQQV</sequence>
<keyword evidence="3 5" id="KW-1133">Transmembrane helix</keyword>
<evidence type="ECO:0000313" key="6">
    <source>
        <dbReference type="EMBL" id="BFG71493.1"/>
    </source>
</evidence>
<comment type="subcellular location">
    <subcellularLocation>
        <location evidence="1">Membrane</location>
        <topology evidence="1">Multi-pass membrane protein</topology>
    </subcellularLocation>
</comment>
<dbReference type="EMBL" id="AP029612">
    <property type="protein sequence ID" value="BFG71493.1"/>
    <property type="molecule type" value="Genomic_DNA"/>
</dbReference>
<evidence type="ECO:0000256" key="4">
    <source>
        <dbReference type="ARBA" id="ARBA00023136"/>
    </source>
</evidence>
<accession>A0AAT9GLV0</accession>
<feature type="transmembrane region" description="Helical" evidence="5">
    <location>
        <begin position="154"/>
        <end position="172"/>
    </location>
</feature>
<dbReference type="PIRSF" id="PIRSF006060">
    <property type="entry name" value="AA_transporter"/>
    <property type="match status" value="1"/>
</dbReference>
<dbReference type="RefSeq" id="WP_353549122.1">
    <property type="nucleotide sequence ID" value="NZ_AP029612.1"/>
</dbReference>
<dbReference type="PANTHER" id="PTHR11785">
    <property type="entry name" value="AMINO ACID TRANSPORTER"/>
    <property type="match status" value="1"/>
</dbReference>
<keyword evidence="4 5" id="KW-0472">Membrane</keyword>
<evidence type="ECO:0000256" key="1">
    <source>
        <dbReference type="ARBA" id="ARBA00004141"/>
    </source>
</evidence>
<feature type="transmembrane region" description="Helical" evidence="5">
    <location>
        <begin position="283"/>
        <end position="300"/>
    </location>
</feature>
<dbReference type="PANTHER" id="PTHR11785:SF512">
    <property type="entry name" value="SOBREMESA, ISOFORM B"/>
    <property type="match status" value="1"/>
</dbReference>
<dbReference type="Pfam" id="PF13520">
    <property type="entry name" value="AA_permease_2"/>
    <property type="match status" value="1"/>
</dbReference>
<dbReference type="InterPro" id="IPR002293">
    <property type="entry name" value="AA/rel_permease1"/>
</dbReference>
<dbReference type="AlphaFoldDB" id="A0AAT9GLV0"/>
<dbReference type="GO" id="GO:0015179">
    <property type="term" value="F:L-amino acid transmembrane transporter activity"/>
    <property type="evidence" value="ECO:0007669"/>
    <property type="project" value="TreeGrafter"/>
</dbReference>
<evidence type="ECO:0000256" key="5">
    <source>
        <dbReference type="SAM" id="Phobius"/>
    </source>
</evidence>
<dbReference type="GO" id="GO:0016020">
    <property type="term" value="C:membrane"/>
    <property type="evidence" value="ECO:0007669"/>
    <property type="project" value="UniProtKB-SubCell"/>
</dbReference>
<evidence type="ECO:0000256" key="2">
    <source>
        <dbReference type="ARBA" id="ARBA00022692"/>
    </source>
</evidence>
<feature type="transmembrane region" description="Helical" evidence="5">
    <location>
        <begin position="234"/>
        <end position="255"/>
    </location>
</feature>
<dbReference type="Gene3D" id="1.20.1740.10">
    <property type="entry name" value="Amino acid/polyamine transporter I"/>
    <property type="match status" value="1"/>
</dbReference>
<feature type="transmembrane region" description="Helical" evidence="5">
    <location>
        <begin position="41"/>
        <end position="63"/>
    </location>
</feature>
<feature type="transmembrane region" description="Helical" evidence="5">
    <location>
        <begin position="7"/>
        <end position="29"/>
    </location>
</feature>
<proteinExistence type="predicted"/>
<name>A0AAT9GLV0_9BACT</name>
<feature type="transmembrane region" description="Helical" evidence="5">
    <location>
        <begin position="420"/>
        <end position="437"/>
    </location>
</feature>
<dbReference type="InterPro" id="IPR050598">
    <property type="entry name" value="AminoAcid_Transporter"/>
</dbReference>
<feature type="transmembrane region" description="Helical" evidence="5">
    <location>
        <begin position="127"/>
        <end position="145"/>
    </location>
</feature>
<reference evidence="6" key="1">
    <citation type="submission" date="2024-02" db="EMBL/GenBank/DDBJ databases">
        <title>Sediminibacterium planktonica sp. nov. and Sediminibacterium longus sp. nov., isolated from surface lake and river water.</title>
        <authorList>
            <person name="Watanabe K."/>
            <person name="Takemine S."/>
            <person name="Ishii Y."/>
            <person name="Ogata Y."/>
            <person name="Shindo C."/>
            <person name="Suda W."/>
        </authorList>
    </citation>
    <scope>NUCLEOTIDE SEQUENCE</scope>
    <source>
        <strain evidence="6">KACHI17</strain>
    </source>
</reference>